<dbReference type="AlphaFoldDB" id="A0A1F8F796"/>
<organism evidence="1 2">
    <name type="scientific">Candidatus Yanofskybacteria bacterium RIFCSPHIGHO2_01_FULL_45_42</name>
    <dbReference type="NCBI Taxonomy" id="1802671"/>
    <lineage>
        <taxon>Bacteria</taxon>
        <taxon>Candidatus Yanofskyibacteriota</taxon>
    </lineage>
</organism>
<protein>
    <submittedName>
        <fullName evidence="1">Uncharacterized protein</fullName>
    </submittedName>
</protein>
<proteinExistence type="predicted"/>
<evidence type="ECO:0000313" key="1">
    <source>
        <dbReference type="EMBL" id="OGN08440.1"/>
    </source>
</evidence>
<reference evidence="1 2" key="1">
    <citation type="journal article" date="2016" name="Nat. Commun.">
        <title>Thousands of microbial genomes shed light on interconnected biogeochemical processes in an aquifer system.</title>
        <authorList>
            <person name="Anantharaman K."/>
            <person name="Brown C.T."/>
            <person name="Hug L.A."/>
            <person name="Sharon I."/>
            <person name="Castelle C.J."/>
            <person name="Probst A.J."/>
            <person name="Thomas B.C."/>
            <person name="Singh A."/>
            <person name="Wilkins M.J."/>
            <person name="Karaoz U."/>
            <person name="Brodie E.L."/>
            <person name="Williams K.H."/>
            <person name="Hubbard S.S."/>
            <person name="Banfield J.F."/>
        </authorList>
    </citation>
    <scope>NUCLEOTIDE SEQUENCE [LARGE SCALE GENOMIC DNA]</scope>
</reference>
<evidence type="ECO:0000313" key="2">
    <source>
        <dbReference type="Proteomes" id="UP000178023"/>
    </source>
</evidence>
<comment type="caution">
    <text evidence="1">The sequence shown here is derived from an EMBL/GenBank/DDBJ whole genome shotgun (WGS) entry which is preliminary data.</text>
</comment>
<gene>
    <name evidence="1" type="ORF">A2750_01830</name>
</gene>
<accession>A0A1F8F796</accession>
<sequence length="84" mass="9680">MGLNRAQKQLFRPLQVQLSLGLFGRFRLWWERPLFFSDFGRFANVLDIKTGMGLLLGKGILLNLELKFVTGAKLDLSGKSWYFV</sequence>
<name>A0A1F8F796_9BACT</name>
<dbReference type="EMBL" id="MGJL01000004">
    <property type="protein sequence ID" value="OGN08440.1"/>
    <property type="molecule type" value="Genomic_DNA"/>
</dbReference>
<dbReference type="Proteomes" id="UP000178023">
    <property type="component" value="Unassembled WGS sequence"/>
</dbReference>